<dbReference type="PROSITE" id="PS00455">
    <property type="entry name" value="AMP_BINDING"/>
    <property type="match status" value="1"/>
</dbReference>
<reference evidence="5 6" key="1">
    <citation type="submission" date="2019-06" db="EMBL/GenBank/DDBJ databases">
        <title>New taxonomy in bacterial strain CC-CFT640, isolated from vineyard.</title>
        <authorList>
            <person name="Lin S.-Y."/>
            <person name="Tsai C.-F."/>
            <person name="Young C.-C."/>
        </authorList>
    </citation>
    <scope>NUCLEOTIDE SEQUENCE [LARGE SCALE GENOMIC DNA]</scope>
    <source>
        <strain evidence="5 6">CC-CFT640</strain>
    </source>
</reference>
<dbReference type="SUPFAM" id="SSF56801">
    <property type="entry name" value="Acetyl-CoA synthetase-like"/>
    <property type="match status" value="1"/>
</dbReference>
<proteinExistence type="inferred from homology"/>
<comment type="similarity">
    <text evidence="1">Belongs to the ATP-dependent AMP-binding enzyme family.</text>
</comment>
<keyword evidence="6" id="KW-1185">Reference proteome</keyword>
<feature type="domain" description="AMP-dependent synthetase/ligase" evidence="3">
    <location>
        <begin position="16"/>
        <end position="363"/>
    </location>
</feature>
<evidence type="ECO:0000313" key="6">
    <source>
        <dbReference type="Proteomes" id="UP000321638"/>
    </source>
</evidence>
<dbReference type="GO" id="GO:0031956">
    <property type="term" value="F:medium-chain fatty acid-CoA ligase activity"/>
    <property type="evidence" value="ECO:0007669"/>
    <property type="project" value="TreeGrafter"/>
</dbReference>
<feature type="domain" description="AMP-binding enzyme C-terminal" evidence="4">
    <location>
        <begin position="421"/>
        <end position="496"/>
    </location>
</feature>
<dbReference type="Pfam" id="PF13193">
    <property type="entry name" value="AMP-binding_C"/>
    <property type="match status" value="1"/>
</dbReference>
<name>A0A5C8PS18_9HYPH</name>
<evidence type="ECO:0000259" key="4">
    <source>
        <dbReference type="Pfam" id="PF13193"/>
    </source>
</evidence>
<dbReference type="InterPro" id="IPR020845">
    <property type="entry name" value="AMP-binding_CS"/>
</dbReference>
<dbReference type="NCBIfam" id="NF009071">
    <property type="entry name" value="PRK12406.1"/>
    <property type="match status" value="1"/>
</dbReference>
<dbReference type="InterPro" id="IPR045851">
    <property type="entry name" value="AMP-bd_C_sf"/>
</dbReference>
<dbReference type="AlphaFoldDB" id="A0A5C8PS18"/>
<dbReference type="PANTHER" id="PTHR43201">
    <property type="entry name" value="ACYL-COA SYNTHETASE"/>
    <property type="match status" value="1"/>
</dbReference>
<evidence type="ECO:0000256" key="2">
    <source>
        <dbReference type="ARBA" id="ARBA00022598"/>
    </source>
</evidence>
<dbReference type="Proteomes" id="UP000321638">
    <property type="component" value="Unassembled WGS sequence"/>
</dbReference>
<dbReference type="OrthoDB" id="9803968at2"/>
<protein>
    <submittedName>
        <fullName evidence="5">AMP-binding protein</fullName>
    </submittedName>
</protein>
<dbReference type="Pfam" id="PF00501">
    <property type="entry name" value="AMP-binding"/>
    <property type="match status" value="1"/>
</dbReference>
<sequence>MAAWILAGDRRRPDDEVMREAERAAAGFAAHGIGPGDVVAVCLRNDFAFLTASAGASLIGAYVTPVNWHNSVDEAGYVFVNSGAKAIVIHADLHHRMADAIPAGVLTLVVETPDAIVAAYGLAPQSAVLPAGVTGWTDWLARHAPRQGGRVAALGSMIYTSGTTGRPKGVRRAPTSEAQAEAAERNAAVIFGLGYADRPSDITCLLAGPLYHSTPNAFSLRFFAMGAKLIIEPRFDAETLLRRIEQERVTHLLAVPTMFVRLLRLPAEVRARYDLSSLRFVMHGAAPCPVHVKRAMIDWWGPIIHEHYGGTETGAVTYCNSQEWLAHPGTVGRALPSCDVRIIAEDGSDVAAGGTGEVICRNRNFPDFTYHGDDDKRRRADRQGLVTLGDVGYLDRDGYLYLCGRANDMVISGGVNIYPAEIEAELHKMAGVADCAVFGIPDDEYGEKLCAVVQPIPGAVLTAAAVQAHLRERVAGYKVPRQVEFRTELPREDSGKIFKRKLRDPYWEGAGRRI</sequence>
<dbReference type="Gene3D" id="3.30.300.30">
    <property type="match status" value="1"/>
</dbReference>
<dbReference type="Gene3D" id="3.40.50.12780">
    <property type="entry name" value="N-terminal domain of ligase-like"/>
    <property type="match status" value="1"/>
</dbReference>
<dbReference type="RefSeq" id="WP_147846037.1">
    <property type="nucleotide sequence ID" value="NZ_VDUZ01000005.1"/>
</dbReference>
<dbReference type="InterPro" id="IPR042099">
    <property type="entry name" value="ANL_N_sf"/>
</dbReference>
<dbReference type="GO" id="GO:0006631">
    <property type="term" value="P:fatty acid metabolic process"/>
    <property type="evidence" value="ECO:0007669"/>
    <property type="project" value="TreeGrafter"/>
</dbReference>
<keyword evidence="2" id="KW-0436">Ligase</keyword>
<comment type="caution">
    <text evidence="5">The sequence shown here is derived from an EMBL/GenBank/DDBJ whole genome shotgun (WGS) entry which is preliminary data.</text>
</comment>
<gene>
    <name evidence="5" type="ORF">FHP25_06190</name>
</gene>
<dbReference type="EMBL" id="VDUZ01000005">
    <property type="protein sequence ID" value="TXL79530.1"/>
    <property type="molecule type" value="Genomic_DNA"/>
</dbReference>
<accession>A0A5C8PS18</accession>
<evidence type="ECO:0000256" key="1">
    <source>
        <dbReference type="ARBA" id="ARBA00006432"/>
    </source>
</evidence>
<dbReference type="InterPro" id="IPR025110">
    <property type="entry name" value="AMP-bd_C"/>
</dbReference>
<evidence type="ECO:0000313" key="5">
    <source>
        <dbReference type="EMBL" id="TXL79530.1"/>
    </source>
</evidence>
<organism evidence="5 6">
    <name type="scientific">Vineibacter terrae</name>
    <dbReference type="NCBI Taxonomy" id="2586908"/>
    <lineage>
        <taxon>Bacteria</taxon>
        <taxon>Pseudomonadati</taxon>
        <taxon>Pseudomonadota</taxon>
        <taxon>Alphaproteobacteria</taxon>
        <taxon>Hyphomicrobiales</taxon>
        <taxon>Vineibacter</taxon>
    </lineage>
</organism>
<evidence type="ECO:0000259" key="3">
    <source>
        <dbReference type="Pfam" id="PF00501"/>
    </source>
</evidence>
<dbReference type="InterPro" id="IPR000873">
    <property type="entry name" value="AMP-dep_synth/lig_dom"/>
</dbReference>
<dbReference type="PANTHER" id="PTHR43201:SF5">
    <property type="entry name" value="MEDIUM-CHAIN ACYL-COA LIGASE ACSF2, MITOCHONDRIAL"/>
    <property type="match status" value="1"/>
</dbReference>